<gene>
    <name evidence="1" type="ORF">ADM99_01315</name>
</gene>
<evidence type="ECO:0008006" key="3">
    <source>
        <dbReference type="Google" id="ProtNLM"/>
    </source>
</evidence>
<sequence>MFFILFVLQDTDKLDQILDAWQKAGVSGVTILPSIGIVKMKEKRALQEDFPIIPTLEDLVESPQNHSRSLFSIVQTQEIVDAVYKATIDIVGLLTNPNSGIFVVLPVLSAYGIERSSTKN</sequence>
<dbReference type="InterPro" id="IPR011322">
    <property type="entry name" value="N-reg_PII-like_a/b"/>
</dbReference>
<proteinExistence type="predicted"/>
<evidence type="ECO:0000313" key="2">
    <source>
        <dbReference type="Proteomes" id="UP000050430"/>
    </source>
</evidence>
<reference evidence="1 2" key="1">
    <citation type="submission" date="2015-07" db="EMBL/GenBank/DDBJ databases">
        <title>Genome sequence of Leptolinea tardivitalis DSM 16556.</title>
        <authorList>
            <person name="Hemp J."/>
            <person name="Ward L.M."/>
            <person name="Pace L.A."/>
            <person name="Fischer W.W."/>
        </authorList>
    </citation>
    <scope>NUCLEOTIDE SEQUENCE [LARGE SCALE GENOMIC DNA]</scope>
    <source>
        <strain evidence="1 2">YMTK-2</strain>
    </source>
</reference>
<evidence type="ECO:0000313" key="1">
    <source>
        <dbReference type="EMBL" id="KPL74744.1"/>
    </source>
</evidence>
<accession>A0A0P6XQY7</accession>
<dbReference type="EMBL" id="LGCK01000002">
    <property type="protein sequence ID" value="KPL74744.1"/>
    <property type="molecule type" value="Genomic_DNA"/>
</dbReference>
<dbReference type="Proteomes" id="UP000050430">
    <property type="component" value="Unassembled WGS sequence"/>
</dbReference>
<protein>
    <recommendedName>
        <fullName evidence="3">Nitrogen regulatory protein P-II</fullName>
    </recommendedName>
</protein>
<comment type="caution">
    <text evidence="1">The sequence shown here is derived from an EMBL/GenBank/DDBJ whole genome shotgun (WGS) entry which is preliminary data.</text>
</comment>
<dbReference type="AlphaFoldDB" id="A0A0P6XQY7"/>
<organism evidence="1 2">
    <name type="scientific">Leptolinea tardivitalis</name>
    <dbReference type="NCBI Taxonomy" id="229920"/>
    <lineage>
        <taxon>Bacteria</taxon>
        <taxon>Bacillati</taxon>
        <taxon>Chloroflexota</taxon>
        <taxon>Anaerolineae</taxon>
        <taxon>Anaerolineales</taxon>
        <taxon>Anaerolineaceae</taxon>
        <taxon>Leptolinea</taxon>
    </lineage>
</organism>
<keyword evidence="2" id="KW-1185">Reference proteome</keyword>
<name>A0A0P6XQY7_9CHLR</name>
<dbReference type="STRING" id="229920.ADM99_01315"/>
<dbReference type="RefSeq" id="WP_062423242.1">
    <property type="nucleotide sequence ID" value="NZ_BBYA01000014.1"/>
</dbReference>
<dbReference type="OrthoDB" id="159829at2"/>
<dbReference type="SUPFAM" id="SSF54913">
    <property type="entry name" value="GlnB-like"/>
    <property type="match status" value="1"/>
</dbReference>